<evidence type="ECO:0000256" key="3">
    <source>
        <dbReference type="ARBA" id="ARBA00023163"/>
    </source>
</evidence>
<gene>
    <name evidence="7" type="ordered locus">mlr0230</name>
</gene>
<dbReference type="PRINTS" id="PR00455">
    <property type="entry name" value="HTHTETR"/>
</dbReference>
<dbReference type="InterPro" id="IPR001647">
    <property type="entry name" value="HTH_TetR"/>
</dbReference>
<dbReference type="HOGENOM" id="CLU_069356_15_4_5"/>
<accession>Q98NA2</accession>
<dbReference type="KEGG" id="mlo:mlr0230"/>
<dbReference type="PANTHER" id="PTHR30055">
    <property type="entry name" value="HTH-TYPE TRANSCRIPTIONAL REGULATOR RUTR"/>
    <property type="match status" value="1"/>
</dbReference>
<dbReference type="AlphaFoldDB" id="Q98NA2"/>
<evidence type="ECO:0000313" key="7">
    <source>
        <dbReference type="EMBL" id="BAB47859.1"/>
    </source>
</evidence>
<feature type="compositionally biased region" description="Basic and acidic residues" evidence="5">
    <location>
        <begin position="49"/>
        <end position="59"/>
    </location>
</feature>
<evidence type="ECO:0000256" key="5">
    <source>
        <dbReference type="SAM" id="MobiDB-lite"/>
    </source>
</evidence>
<dbReference type="Proteomes" id="UP000000552">
    <property type="component" value="Chromosome"/>
</dbReference>
<name>Q98NA2_RHILO</name>
<dbReference type="GO" id="GO:0003700">
    <property type="term" value="F:DNA-binding transcription factor activity"/>
    <property type="evidence" value="ECO:0007669"/>
    <property type="project" value="TreeGrafter"/>
</dbReference>
<dbReference type="eggNOG" id="COG1309">
    <property type="taxonomic scope" value="Bacteria"/>
</dbReference>
<dbReference type="PROSITE" id="PS50977">
    <property type="entry name" value="HTH_TETR_2"/>
    <property type="match status" value="1"/>
</dbReference>
<keyword evidence="1" id="KW-0805">Transcription regulation</keyword>
<dbReference type="EMBL" id="BA000012">
    <property type="protein sequence ID" value="BAB47859.1"/>
    <property type="molecule type" value="Genomic_DNA"/>
</dbReference>
<dbReference type="SUPFAM" id="SSF46689">
    <property type="entry name" value="Homeodomain-like"/>
    <property type="match status" value="1"/>
</dbReference>
<evidence type="ECO:0000256" key="1">
    <source>
        <dbReference type="ARBA" id="ARBA00023015"/>
    </source>
</evidence>
<dbReference type="PANTHER" id="PTHR30055:SF238">
    <property type="entry name" value="MYCOFACTOCIN BIOSYNTHESIS TRANSCRIPTIONAL REGULATOR MFTR-RELATED"/>
    <property type="match status" value="1"/>
</dbReference>
<evidence type="ECO:0000256" key="2">
    <source>
        <dbReference type="ARBA" id="ARBA00023125"/>
    </source>
</evidence>
<feature type="DNA-binding region" description="H-T-H motif" evidence="4">
    <location>
        <begin position="82"/>
        <end position="101"/>
    </location>
</feature>
<evidence type="ECO:0000256" key="4">
    <source>
        <dbReference type="PROSITE-ProRule" id="PRU00335"/>
    </source>
</evidence>
<keyword evidence="3" id="KW-0804">Transcription</keyword>
<dbReference type="InterPro" id="IPR009057">
    <property type="entry name" value="Homeodomain-like_sf"/>
</dbReference>
<dbReference type="InterPro" id="IPR050109">
    <property type="entry name" value="HTH-type_TetR-like_transc_reg"/>
</dbReference>
<proteinExistence type="predicted"/>
<dbReference type="GO" id="GO:0000976">
    <property type="term" value="F:transcription cis-regulatory region binding"/>
    <property type="evidence" value="ECO:0007669"/>
    <property type="project" value="TreeGrafter"/>
</dbReference>
<keyword evidence="2 4" id="KW-0238">DNA-binding</keyword>
<reference evidence="7 8" key="1">
    <citation type="journal article" date="2000" name="DNA Res.">
        <title>Complete genome structure of the nitrogen-fixing symbiotic bacterium Mesorhizobium loti.</title>
        <authorList>
            <person name="Kaneko T."/>
            <person name="Nakamura Y."/>
            <person name="Sato S."/>
            <person name="Asamizu E."/>
            <person name="Kato T."/>
            <person name="Sasamoto S."/>
            <person name="Watanabe A."/>
            <person name="Idesawa K."/>
            <person name="Ishikawa A."/>
            <person name="Kawashima K."/>
            <person name="Kimura T."/>
            <person name="Kishida Y."/>
            <person name="Kiyokawa C."/>
            <person name="Kohara M."/>
            <person name="Matsumoto M."/>
            <person name="Matsuno A."/>
            <person name="Mochizuki Y."/>
            <person name="Nakayama S."/>
            <person name="Nakazaki N."/>
            <person name="Shimpo S."/>
            <person name="Sugimoto M."/>
            <person name="Takeuchi C."/>
            <person name="Yamada M."/>
            <person name="Tabata S."/>
        </authorList>
    </citation>
    <scope>NUCLEOTIDE SEQUENCE [LARGE SCALE GENOMIC DNA]</scope>
    <source>
        <strain evidence="8">LMG 29417 / CECT 9101 / MAFF 303099</strain>
    </source>
</reference>
<dbReference type="Gene3D" id="1.10.357.10">
    <property type="entry name" value="Tetracycline Repressor, domain 2"/>
    <property type="match status" value="1"/>
</dbReference>
<evidence type="ECO:0000313" key="8">
    <source>
        <dbReference type="Proteomes" id="UP000000552"/>
    </source>
</evidence>
<feature type="region of interest" description="Disordered" evidence="5">
    <location>
        <begin position="1"/>
        <end position="60"/>
    </location>
</feature>
<evidence type="ECO:0000259" key="6">
    <source>
        <dbReference type="PROSITE" id="PS50977"/>
    </source>
</evidence>
<protein>
    <submittedName>
        <fullName evidence="7">Mlr0230 protein</fullName>
    </submittedName>
</protein>
<feature type="domain" description="HTH tetR-type" evidence="6">
    <location>
        <begin position="59"/>
        <end position="119"/>
    </location>
</feature>
<sequence length="255" mass="28693">MAYVARQSVRRDMSAAGPKGLTNMAQRKTTAKPEKRKVVTKGAANDAAPPKDRRRERGEASVQRIIDATIELIAEEGLASLTMQRIAEHVGSSNALVVFHFRSKENLFRAVLQYLSDQYDALWITLVRAPGLSPVERLLGAVDCAQRFARQHPKWVSVFVVFSSDRKSMQIYNEIGLPSDLAYTAEARELLIEISRSGGYAGVDINTLSESLNYLVHGAWYWDHLNPSSRDTNVLRKTMLLLLHQAFPRHFELMP</sequence>
<dbReference type="Pfam" id="PF00440">
    <property type="entry name" value="TetR_N"/>
    <property type="match status" value="1"/>
</dbReference>
<organism evidence="7 8">
    <name type="scientific">Mesorhizobium japonicum (strain LMG 29417 / CECT 9101 / MAFF 303099)</name>
    <name type="common">Mesorhizobium loti (strain MAFF 303099)</name>
    <dbReference type="NCBI Taxonomy" id="266835"/>
    <lineage>
        <taxon>Bacteria</taxon>
        <taxon>Pseudomonadati</taxon>
        <taxon>Pseudomonadota</taxon>
        <taxon>Alphaproteobacteria</taxon>
        <taxon>Hyphomicrobiales</taxon>
        <taxon>Phyllobacteriaceae</taxon>
        <taxon>Mesorhizobium</taxon>
    </lineage>
</organism>